<dbReference type="AlphaFoldDB" id="A0AAV5DBZ9"/>
<comment type="caution">
    <text evidence="9">The sequence shown here is derived from an EMBL/GenBank/DDBJ whole genome shotgun (WGS) entry which is preliminary data.</text>
</comment>
<dbReference type="GO" id="GO:0016042">
    <property type="term" value="P:lipid catabolic process"/>
    <property type="evidence" value="ECO:0007669"/>
    <property type="project" value="UniProtKB-KW"/>
</dbReference>
<dbReference type="GO" id="GO:0016298">
    <property type="term" value="F:lipase activity"/>
    <property type="evidence" value="ECO:0007669"/>
    <property type="project" value="InterPro"/>
</dbReference>
<dbReference type="PANTHER" id="PTHR45650:SF4">
    <property type="entry name" value="GDSL-LIKE LIPASE_ACYLHYDROLASE FAMILY PROTEIN, EXPRESSED"/>
    <property type="match status" value="1"/>
</dbReference>
<dbReference type="InterPro" id="IPR036514">
    <property type="entry name" value="SGNH_hydro_sf"/>
</dbReference>
<evidence type="ECO:0008006" key="11">
    <source>
        <dbReference type="Google" id="ProtNLM"/>
    </source>
</evidence>
<dbReference type="Proteomes" id="UP001054889">
    <property type="component" value="Unassembled WGS sequence"/>
</dbReference>
<feature type="chain" id="PRO_5043495560" description="GDSL esterase/lipase" evidence="8">
    <location>
        <begin position="34"/>
        <end position="399"/>
    </location>
</feature>
<name>A0AAV5DBZ9_ELECO</name>
<sequence length="399" mass="43338">MRPPHEWQQMPRLTSRFALVACLAVLACTGVSGGGMPPMFIFGDSLVDAGNNNYIVSLSKANYPPNGIDFTGHQPTGRYTNGRTIIDILVLWLRLPLQRYIAPKVWSWGSLNVSGQEMGLGGLVPPYMAPETTGDALMKGVNYASGGGGILNQTGSIFGGRLNLDAQIDNYANTRHDLIARHGEVAAVSLLRGAIFSVTMGSNDFINNYLTPIFSVPERATTPPPVFVNAMIAKFRQQLTRLYLLDARKIVVTNVGPIGCIPYQRETNPSAGTACAEFPNQLAQSFNRRLKALVNELGASLPSSRFVYADVYHIFSDIIANYRSHGFEVADSACCFVGGRFGGLVPCGPTSRYCADRSKYVFWDPYHPSESANALIARRILDGGPADISPLNVRQLIAT</sequence>
<gene>
    <name evidence="9" type="primary">ga25945</name>
    <name evidence="9" type="ORF">PR202_ga25945</name>
</gene>
<evidence type="ECO:0000256" key="7">
    <source>
        <dbReference type="ARBA" id="ARBA00023098"/>
    </source>
</evidence>
<keyword evidence="4 8" id="KW-0732">Signal</keyword>
<dbReference type="PROSITE" id="PS51257">
    <property type="entry name" value="PROKAR_LIPOPROTEIN"/>
    <property type="match status" value="1"/>
</dbReference>
<organism evidence="9 10">
    <name type="scientific">Eleusine coracana subsp. coracana</name>
    <dbReference type="NCBI Taxonomy" id="191504"/>
    <lineage>
        <taxon>Eukaryota</taxon>
        <taxon>Viridiplantae</taxon>
        <taxon>Streptophyta</taxon>
        <taxon>Embryophyta</taxon>
        <taxon>Tracheophyta</taxon>
        <taxon>Spermatophyta</taxon>
        <taxon>Magnoliopsida</taxon>
        <taxon>Liliopsida</taxon>
        <taxon>Poales</taxon>
        <taxon>Poaceae</taxon>
        <taxon>PACMAD clade</taxon>
        <taxon>Chloridoideae</taxon>
        <taxon>Cynodonteae</taxon>
        <taxon>Eleusininae</taxon>
        <taxon>Eleusine</taxon>
    </lineage>
</organism>
<evidence type="ECO:0000313" key="9">
    <source>
        <dbReference type="EMBL" id="GJN08057.1"/>
    </source>
</evidence>
<evidence type="ECO:0000256" key="5">
    <source>
        <dbReference type="ARBA" id="ARBA00022801"/>
    </source>
</evidence>
<feature type="signal peptide" evidence="8">
    <location>
        <begin position="1"/>
        <end position="33"/>
    </location>
</feature>
<evidence type="ECO:0000256" key="6">
    <source>
        <dbReference type="ARBA" id="ARBA00022963"/>
    </source>
</evidence>
<keyword evidence="3" id="KW-0964">Secreted</keyword>
<reference evidence="9" key="1">
    <citation type="journal article" date="2018" name="DNA Res.">
        <title>Multiple hybrid de novo genome assembly of finger millet, an orphan allotetraploid crop.</title>
        <authorList>
            <person name="Hatakeyama M."/>
            <person name="Aluri S."/>
            <person name="Balachadran M.T."/>
            <person name="Sivarajan S.R."/>
            <person name="Patrignani A."/>
            <person name="Gruter S."/>
            <person name="Poveda L."/>
            <person name="Shimizu-Inatsugi R."/>
            <person name="Baeten J."/>
            <person name="Francoijs K.J."/>
            <person name="Nataraja K.N."/>
            <person name="Reddy Y.A.N."/>
            <person name="Phadnis S."/>
            <person name="Ravikumar R.L."/>
            <person name="Schlapbach R."/>
            <person name="Sreeman S.M."/>
            <person name="Shimizu K.K."/>
        </authorList>
    </citation>
    <scope>NUCLEOTIDE SEQUENCE</scope>
</reference>
<dbReference type="InterPro" id="IPR008265">
    <property type="entry name" value="Lipase_GDSL_AS"/>
</dbReference>
<dbReference type="InterPro" id="IPR035669">
    <property type="entry name" value="SGNH_plant_lipase-like"/>
</dbReference>
<comment type="similarity">
    <text evidence="2">Belongs to the 'GDSL' lipolytic enzyme family.</text>
</comment>
<proteinExistence type="inferred from homology"/>
<evidence type="ECO:0000256" key="2">
    <source>
        <dbReference type="ARBA" id="ARBA00008668"/>
    </source>
</evidence>
<dbReference type="PROSITE" id="PS01098">
    <property type="entry name" value="LIPASE_GDSL_SER"/>
    <property type="match status" value="1"/>
</dbReference>
<reference evidence="9" key="2">
    <citation type="submission" date="2021-12" db="EMBL/GenBank/DDBJ databases">
        <title>Resequencing data analysis of finger millet.</title>
        <authorList>
            <person name="Hatakeyama M."/>
            <person name="Aluri S."/>
            <person name="Balachadran M.T."/>
            <person name="Sivarajan S.R."/>
            <person name="Poveda L."/>
            <person name="Shimizu-Inatsugi R."/>
            <person name="Schlapbach R."/>
            <person name="Sreeman S.M."/>
            <person name="Shimizu K.K."/>
        </authorList>
    </citation>
    <scope>NUCLEOTIDE SEQUENCE</scope>
</reference>
<keyword evidence="10" id="KW-1185">Reference proteome</keyword>
<dbReference type="PANTHER" id="PTHR45650">
    <property type="entry name" value="GDSL-LIKE LIPASE/ACYLHYDROLASE-RELATED"/>
    <property type="match status" value="1"/>
</dbReference>
<dbReference type="Pfam" id="PF00657">
    <property type="entry name" value="Lipase_GDSL"/>
    <property type="match status" value="1"/>
</dbReference>
<evidence type="ECO:0000256" key="8">
    <source>
        <dbReference type="SAM" id="SignalP"/>
    </source>
</evidence>
<evidence type="ECO:0000313" key="10">
    <source>
        <dbReference type="Proteomes" id="UP001054889"/>
    </source>
</evidence>
<dbReference type="InterPro" id="IPR051238">
    <property type="entry name" value="GDSL_esterase/lipase"/>
</dbReference>
<dbReference type="Gene3D" id="3.40.50.1110">
    <property type="entry name" value="SGNH hydrolase"/>
    <property type="match status" value="1"/>
</dbReference>
<dbReference type="GO" id="GO:0005576">
    <property type="term" value="C:extracellular region"/>
    <property type="evidence" value="ECO:0007669"/>
    <property type="project" value="UniProtKB-SubCell"/>
</dbReference>
<keyword evidence="5" id="KW-0378">Hydrolase</keyword>
<keyword evidence="7" id="KW-0443">Lipid metabolism</keyword>
<dbReference type="CDD" id="cd01837">
    <property type="entry name" value="SGNH_plant_lipase_like"/>
    <property type="match status" value="1"/>
</dbReference>
<dbReference type="EMBL" id="BQKI01000015">
    <property type="protein sequence ID" value="GJN08057.1"/>
    <property type="molecule type" value="Genomic_DNA"/>
</dbReference>
<dbReference type="InterPro" id="IPR001087">
    <property type="entry name" value="GDSL"/>
</dbReference>
<keyword evidence="6" id="KW-0442">Lipid degradation</keyword>
<evidence type="ECO:0000256" key="4">
    <source>
        <dbReference type="ARBA" id="ARBA00022729"/>
    </source>
</evidence>
<comment type="subcellular location">
    <subcellularLocation>
        <location evidence="1">Secreted</location>
    </subcellularLocation>
</comment>
<protein>
    <recommendedName>
        <fullName evidence="11">GDSL esterase/lipase</fullName>
    </recommendedName>
</protein>
<evidence type="ECO:0000256" key="1">
    <source>
        <dbReference type="ARBA" id="ARBA00004613"/>
    </source>
</evidence>
<dbReference type="SUPFAM" id="SSF52266">
    <property type="entry name" value="SGNH hydrolase"/>
    <property type="match status" value="1"/>
</dbReference>
<accession>A0AAV5DBZ9</accession>
<evidence type="ECO:0000256" key="3">
    <source>
        <dbReference type="ARBA" id="ARBA00022525"/>
    </source>
</evidence>